<feature type="transmembrane region" description="Helical" evidence="9">
    <location>
        <begin position="144"/>
        <end position="162"/>
    </location>
</feature>
<evidence type="ECO:0000256" key="3">
    <source>
        <dbReference type="ARBA" id="ARBA00022475"/>
    </source>
</evidence>
<dbReference type="InterPro" id="IPR035906">
    <property type="entry name" value="MetI-like_sf"/>
</dbReference>
<dbReference type="InterPro" id="IPR000515">
    <property type="entry name" value="MetI-like"/>
</dbReference>
<dbReference type="SUPFAM" id="SSF161098">
    <property type="entry name" value="MetI-like"/>
    <property type="match status" value="1"/>
</dbReference>
<evidence type="ECO:0000256" key="6">
    <source>
        <dbReference type="ARBA" id="ARBA00022927"/>
    </source>
</evidence>
<comment type="similarity">
    <text evidence="9">Belongs to the binding-protein-dependent transport system permease family.</text>
</comment>
<dbReference type="PANTHER" id="PTHR43386:SF1">
    <property type="entry name" value="D,D-DIPEPTIDE TRANSPORT SYSTEM PERMEASE PROTEIN DDPC-RELATED"/>
    <property type="match status" value="1"/>
</dbReference>
<reference evidence="12" key="1">
    <citation type="journal article" date="2019" name="Int. J. Syst. Evol. Microbiol.">
        <title>The Global Catalogue of Microorganisms (GCM) 10K type strain sequencing project: providing services to taxonomists for standard genome sequencing and annotation.</title>
        <authorList>
            <consortium name="The Broad Institute Genomics Platform"/>
            <consortium name="The Broad Institute Genome Sequencing Center for Infectious Disease"/>
            <person name="Wu L."/>
            <person name="Ma J."/>
        </authorList>
    </citation>
    <scope>NUCLEOTIDE SEQUENCE [LARGE SCALE GENOMIC DNA]</scope>
    <source>
        <strain evidence="12">CGMCC 1.16326</strain>
    </source>
</reference>
<comment type="caution">
    <text evidence="11">The sequence shown here is derived from an EMBL/GenBank/DDBJ whole genome shotgun (WGS) entry which is preliminary data.</text>
</comment>
<evidence type="ECO:0000256" key="4">
    <source>
        <dbReference type="ARBA" id="ARBA00022692"/>
    </source>
</evidence>
<evidence type="ECO:0000256" key="8">
    <source>
        <dbReference type="ARBA" id="ARBA00023136"/>
    </source>
</evidence>
<sequence length="285" mass="29766">MTGFIAIRRTFGRIVSTLGGAVGTVIIVVVVGAAILAPLIVTHDPDALDILNRFSGPSAAHWLGTDHLGRDLYSRLVFGAQVAMLVALIAISSALVLGTLLGILAATLSTRWERVILIVFDIISSFPSLVLALAVVAVFGPSTALVTAIVAVTLVPHFGRVARAQMLTLRNAPFMEAERLLGTSATRIVLSHVLPNIAGPLVVLASIDIPVVITIEAGLSFIGLGVRPPLASWGTLIYDGYAYLSDSKIPVIVASAALAVATLGFTLFGEALRDAVDPRLDRGGH</sequence>
<evidence type="ECO:0000256" key="1">
    <source>
        <dbReference type="ARBA" id="ARBA00004651"/>
    </source>
</evidence>
<comment type="subcellular location">
    <subcellularLocation>
        <location evidence="1 9">Cell membrane</location>
        <topology evidence="1 9">Multi-pass membrane protein</topology>
    </subcellularLocation>
</comment>
<keyword evidence="6" id="KW-0653">Protein transport</keyword>
<keyword evidence="3" id="KW-1003">Cell membrane</keyword>
<evidence type="ECO:0000256" key="5">
    <source>
        <dbReference type="ARBA" id="ARBA00022856"/>
    </source>
</evidence>
<keyword evidence="8 9" id="KW-0472">Membrane</keyword>
<evidence type="ECO:0000256" key="9">
    <source>
        <dbReference type="RuleBase" id="RU363032"/>
    </source>
</evidence>
<dbReference type="CDD" id="cd06261">
    <property type="entry name" value="TM_PBP2"/>
    <property type="match status" value="1"/>
</dbReference>
<dbReference type="RefSeq" id="WP_377006212.1">
    <property type="nucleotide sequence ID" value="NZ_JBHSLV010000004.1"/>
</dbReference>
<evidence type="ECO:0000256" key="2">
    <source>
        <dbReference type="ARBA" id="ARBA00022448"/>
    </source>
</evidence>
<dbReference type="Proteomes" id="UP001596104">
    <property type="component" value="Unassembled WGS sequence"/>
</dbReference>
<keyword evidence="7 9" id="KW-1133">Transmembrane helix</keyword>
<organism evidence="11 12">
    <name type="scientific">Bosea vestrisii</name>
    <dbReference type="NCBI Taxonomy" id="151416"/>
    <lineage>
        <taxon>Bacteria</taxon>
        <taxon>Pseudomonadati</taxon>
        <taxon>Pseudomonadota</taxon>
        <taxon>Alphaproteobacteria</taxon>
        <taxon>Hyphomicrobiales</taxon>
        <taxon>Boseaceae</taxon>
        <taxon>Bosea</taxon>
    </lineage>
</organism>
<dbReference type="InterPro" id="IPR050366">
    <property type="entry name" value="BP-dependent_transpt_permease"/>
</dbReference>
<proteinExistence type="inferred from homology"/>
<protein>
    <submittedName>
        <fullName evidence="11">ABC transporter permease</fullName>
    </submittedName>
</protein>
<evidence type="ECO:0000313" key="11">
    <source>
        <dbReference type="EMBL" id="MFC5391369.1"/>
    </source>
</evidence>
<evidence type="ECO:0000256" key="7">
    <source>
        <dbReference type="ARBA" id="ARBA00022989"/>
    </source>
</evidence>
<dbReference type="PANTHER" id="PTHR43386">
    <property type="entry name" value="OLIGOPEPTIDE TRANSPORT SYSTEM PERMEASE PROTEIN APPC"/>
    <property type="match status" value="1"/>
</dbReference>
<gene>
    <name evidence="11" type="ORF">ACFPPC_01810</name>
</gene>
<dbReference type="PROSITE" id="PS50928">
    <property type="entry name" value="ABC_TM1"/>
    <property type="match status" value="1"/>
</dbReference>
<dbReference type="Pfam" id="PF00528">
    <property type="entry name" value="BPD_transp_1"/>
    <property type="match status" value="1"/>
</dbReference>
<feature type="transmembrane region" description="Helical" evidence="9">
    <location>
        <begin position="115"/>
        <end position="138"/>
    </location>
</feature>
<keyword evidence="4 9" id="KW-0812">Transmembrane</keyword>
<feature type="domain" description="ABC transmembrane type-1" evidence="10">
    <location>
        <begin position="80"/>
        <end position="269"/>
    </location>
</feature>
<feature type="transmembrane region" description="Helical" evidence="9">
    <location>
        <begin position="21"/>
        <end position="41"/>
    </location>
</feature>
<keyword evidence="2 9" id="KW-0813">Transport</keyword>
<keyword evidence="5" id="KW-0571">Peptide transport</keyword>
<feature type="transmembrane region" description="Helical" evidence="9">
    <location>
        <begin position="249"/>
        <end position="272"/>
    </location>
</feature>
<keyword evidence="12" id="KW-1185">Reference proteome</keyword>
<name>A0ABW0H7X9_9HYPH</name>
<feature type="transmembrane region" description="Helical" evidence="9">
    <location>
        <begin position="201"/>
        <end position="226"/>
    </location>
</feature>
<feature type="transmembrane region" description="Helical" evidence="9">
    <location>
        <begin position="82"/>
        <end position="108"/>
    </location>
</feature>
<dbReference type="EMBL" id="JBHSLV010000004">
    <property type="protein sequence ID" value="MFC5391369.1"/>
    <property type="molecule type" value="Genomic_DNA"/>
</dbReference>
<accession>A0ABW0H7X9</accession>
<evidence type="ECO:0000313" key="12">
    <source>
        <dbReference type="Proteomes" id="UP001596104"/>
    </source>
</evidence>
<dbReference type="Gene3D" id="1.10.3720.10">
    <property type="entry name" value="MetI-like"/>
    <property type="match status" value="1"/>
</dbReference>
<evidence type="ECO:0000259" key="10">
    <source>
        <dbReference type="PROSITE" id="PS50928"/>
    </source>
</evidence>